<proteinExistence type="predicted"/>
<evidence type="ECO:0000256" key="2">
    <source>
        <dbReference type="ARBA" id="ARBA00022448"/>
    </source>
</evidence>
<dbReference type="InterPro" id="IPR003423">
    <property type="entry name" value="OMP_efflux"/>
</dbReference>
<dbReference type="InterPro" id="IPR010130">
    <property type="entry name" value="T1SS_OMP_TolC"/>
</dbReference>
<dbReference type="Pfam" id="PF02321">
    <property type="entry name" value="OEP"/>
    <property type="match status" value="2"/>
</dbReference>
<keyword evidence="2" id="KW-0813">Transport</keyword>
<sequence length="456" mass="51434">MVKFKILIFVFLSISLLFNNVKSENLEEALSNAYVSNPIINSKRAELRSFDEDVSAATSRFFPNIEVIGSYSETNLEYGELSKVKTNPLSGSISANQIIFAGGSLINNRLSAVNKVSAGRENLNYLEQELLYDAAEAYFNYLKSEQIVGLRESNLEVLKERLIATQIQFDVGELTLTDVAQAEARLSLAIATLAEARSRMQGTKANYKSIIGNEPEKLEPYIKKLFIPSSENEALLFALKQNPIIRFTEKSEKSSRYQVASNKGLLSPKISISGEYIYSEEGNFLMNEDVDQYQITGTIKIPIFYGGLNWSNIRKAQEINTRDKYLIIDSKRQLKKFVKTTYANYKSSLLKISSTKEQVRANQIALEGVKQEFQLGTRTTLDILDAEQENLDARVALVRAENNSNISMFLLSFYLGNLSPHNLSLKVDPYDPKINYNRVKNTRIGLKRIQVIGNDD</sequence>
<dbReference type="PANTHER" id="PTHR30026:SF22">
    <property type="entry name" value="OUTER MEMBRANE EFFLUX PROTEIN"/>
    <property type="match status" value="1"/>
</dbReference>
<keyword evidence="5" id="KW-0472">Membrane</keyword>
<comment type="subcellular location">
    <subcellularLocation>
        <location evidence="1">Cell outer membrane</location>
    </subcellularLocation>
</comment>
<evidence type="ECO:0000256" key="3">
    <source>
        <dbReference type="ARBA" id="ARBA00022452"/>
    </source>
</evidence>
<dbReference type="GO" id="GO:0015288">
    <property type="term" value="F:porin activity"/>
    <property type="evidence" value="ECO:0007669"/>
    <property type="project" value="TreeGrafter"/>
</dbReference>
<dbReference type="AlphaFoldDB" id="A0A381V9P1"/>
<evidence type="ECO:0000256" key="6">
    <source>
        <dbReference type="ARBA" id="ARBA00023237"/>
    </source>
</evidence>
<dbReference type="PANTHER" id="PTHR30026">
    <property type="entry name" value="OUTER MEMBRANE PROTEIN TOLC"/>
    <property type="match status" value="1"/>
</dbReference>
<evidence type="ECO:0000256" key="1">
    <source>
        <dbReference type="ARBA" id="ARBA00004442"/>
    </source>
</evidence>
<dbReference type="GO" id="GO:0015562">
    <property type="term" value="F:efflux transmembrane transporter activity"/>
    <property type="evidence" value="ECO:0007669"/>
    <property type="project" value="InterPro"/>
</dbReference>
<keyword evidence="6" id="KW-0998">Cell outer membrane</keyword>
<keyword evidence="3" id="KW-1134">Transmembrane beta strand</keyword>
<evidence type="ECO:0008006" key="8">
    <source>
        <dbReference type="Google" id="ProtNLM"/>
    </source>
</evidence>
<dbReference type="GO" id="GO:0009279">
    <property type="term" value="C:cell outer membrane"/>
    <property type="evidence" value="ECO:0007669"/>
    <property type="project" value="UniProtKB-SubCell"/>
</dbReference>
<dbReference type="SUPFAM" id="SSF56954">
    <property type="entry name" value="Outer membrane efflux proteins (OEP)"/>
    <property type="match status" value="1"/>
</dbReference>
<dbReference type="NCBIfam" id="TIGR01844">
    <property type="entry name" value="type_I_sec_TolC"/>
    <property type="match status" value="1"/>
</dbReference>
<protein>
    <recommendedName>
        <fullName evidence="8">Transporter</fullName>
    </recommendedName>
</protein>
<gene>
    <name evidence="7" type="ORF">METZ01_LOCUS89585</name>
</gene>
<dbReference type="Gene3D" id="1.20.1600.10">
    <property type="entry name" value="Outer membrane efflux proteins (OEP)"/>
    <property type="match status" value="1"/>
</dbReference>
<reference evidence="7" key="1">
    <citation type="submission" date="2018-05" db="EMBL/GenBank/DDBJ databases">
        <authorList>
            <person name="Lanie J.A."/>
            <person name="Ng W.-L."/>
            <person name="Kazmierczak K.M."/>
            <person name="Andrzejewski T.M."/>
            <person name="Davidsen T.M."/>
            <person name="Wayne K.J."/>
            <person name="Tettelin H."/>
            <person name="Glass J.I."/>
            <person name="Rusch D."/>
            <person name="Podicherti R."/>
            <person name="Tsui H.-C.T."/>
            <person name="Winkler M.E."/>
        </authorList>
    </citation>
    <scope>NUCLEOTIDE SEQUENCE</scope>
</reference>
<keyword evidence="4" id="KW-0812">Transmembrane</keyword>
<accession>A0A381V9P1</accession>
<evidence type="ECO:0000313" key="7">
    <source>
        <dbReference type="EMBL" id="SVA36731.1"/>
    </source>
</evidence>
<dbReference type="InterPro" id="IPR051906">
    <property type="entry name" value="TolC-like"/>
</dbReference>
<dbReference type="EMBL" id="UINC01008150">
    <property type="protein sequence ID" value="SVA36731.1"/>
    <property type="molecule type" value="Genomic_DNA"/>
</dbReference>
<evidence type="ECO:0000256" key="4">
    <source>
        <dbReference type="ARBA" id="ARBA00022692"/>
    </source>
</evidence>
<dbReference type="GO" id="GO:1990281">
    <property type="term" value="C:efflux pump complex"/>
    <property type="evidence" value="ECO:0007669"/>
    <property type="project" value="TreeGrafter"/>
</dbReference>
<organism evidence="7">
    <name type="scientific">marine metagenome</name>
    <dbReference type="NCBI Taxonomy" id="408172"/>
    <lineage>
        <taxon>unclassified sequences</taxon>
        <taxon>metagenomes</taxon>
        <taxon>ecological metagenomes</taxon>
    </lineage>
</organism>
<name>A0A381V9P1_9ZZZZ</name>
<evidence type="ECO:0000256" key="5">
    <source>
        <dbReference type="ARBA" id="ARBA00023136"/>
    </source>
</evidence>